<feature type="transmembrane region" description="Helical" evidence="7">
    <location>
        <begin position="270"/>
        <end position="303"/>
    </location>
</feature>
<dbReference type="Proteomes" id="UP001335737">
    <property type="component" value="Unassembled WGS sequence"/>
</dbReference>
<dbReference type="InterPro" id="IPR004840">
    <property type="entry name" value="Amino_acid_permease_CS"/>
</dbReference>
<feature type="transmembrane region" description="Helical" evidence="7">
    <location>
        <begin position="324"/>
        <end position="345"/>
    </location>
</feature>
<evidence type="ECO:0000256" key="5">
    <source>
        <dbReference type="ARBA" id="ARBA00022989"/>
    </source>
</evidence>
<feature type="transmembrane region" description="Helical" evidence="7">
    <location>
        <begin position="396"/>
        <end position="414"/>
    </location>
</feature>
<evidence type="ECO:0000313" key="8">
    <source>
        <dbReference type="EMBL" id="MEC5423235.1"/>
    </source>
</evidence>
<feature type="transmembrane region" description="Helical" evidence="7">
    <location>
        <begin position="90"/>
        <end position="116"/>
    </location>
</feature>
<feature type="transmembrane region" description="Helical" evidence="7">
    <location>
        <begin position="12"/>
        <end position="36"/>
    </location>
</feature>
<dbReference type="EMBL" id="JARZFX010000002">
    <property type="protein sequence ID" value="MEC5423235.1"/>
    <property type="molecule type" value="Genomic_DNA"/>
</dbReference>
<feature type="transmembrane region" description="Helical" evidence="7">
    <location>
        <begin position="420"/>
        <end position="438"/>
    </location>
</feature>
<keyword evidence="4 7" id="KW-0812">Transmembrane</keyword>
<dbReference type="InterPro" id="IPR050367">
    <property type="entry name" value="APC_superfamily"/>
</dbReference>
<organism evidence="8 9">
    <name type="scientific">Virgibacillus tibetensis</name>
    <dbReference type="NCBI Taxonomy" id="3042313"/>
    <lineage>
        <taxon>Bacteria</taxon>
        <taxon>Bacillati</taxon>
        <taxon>Bacillota</taxon>
        <taxon>Bacilli</taxon>
        <taxon>Bacillales</taxon>
        <taxon>Bacillaceae</taxon>
        <taxon>Virgibacillus</taxon>
    </lineage>
</organism>
<evidence type="ECO:0000256" key="7">
    <source>
        <dbReference type="SAM" id="Phobius"/>
    </source>
</evidence>
<dbReference type="PANTHER" id="PTHR42770">
    <property type="entry name" value="AMINO ACID TRANSPORTER-RELATED"/>
    <property type="match status" value="1"/>
</dbReference>
<proteinExistence type="predicted"/>
<evidence type="ECO:0000256" key="2">
    <source>
        <dbReference type="ARBA" id="ARBA00022448"/>
    </source>
</evidence>
<gene>
    <name evidence="8" type="ORF">QGM71_06930</name>
</gene>
<reference evidence="8 9" key="1">
    <citation type="journal article" date="2024" name="Int. J. Syst. Evol. Microbiol.">
        <title>Virgibacillus tibetensis sp. nov., isolated from salt lake on the Tibetan Plateau of China.</title>
        <authorList>
            <person name="Phurbu D."/>
            <person name="Liu Z.-X."/>
            <person name="Wang R."/>
            <person name="Zheng Y.-Y."/>
            <person name="Liu H.-C."/>
            <person name="Zhou Y.-G."/>
            <person name="Yu Y.-J."/>
            <person name="Li A.-H."/>
        </authorList>
    </citation>
    <scope>NUCLEOTIDE SEQUENCE [LARGE SCALE GENOMIC DNA]</scope>
    <source>
        <strain evidence="8 9">C22-A2</strain>
    </source>
</reference>
<sequence length="453" mass="49841">MKNRGLDSLPKNTMGFWMIWALGVGAVIGDGIFLMMGEGIATAGPSAIFAYIIAGIFQLFLMVALAELAVGMPNAGAMSKWVERFMGSSWGFLSGFLFAIGWVIVGGSVGLALGTITQWFFPNLTGDYWQIVFAVFFLTVFALLNIFGTNLAARSQLIMVLILTTIMALFALIGLKDVKMENFSPMMPHGLDGFWSAIPLGTYAYLGAVTLATAGGELKKPKDLPKALIWSSITFIILYSAAQFTLQGIIPWEQVSIDSSPFTLAAEQVFGFAGAFIVNVAAWIAAATCILMGTLYSASRIFYAQSKEGYLPKFFSYIHPKTKTPVYSIAVIWAASVSLILIGSINPHLIYVELSNQLVLAWLVSWTLALMASVLYRRRNPEEIKGLPWRQPLYPLFPILAFVGIIIVFVGSFIGSPMTLVRGIIWMGLIYILFKLLYKPNQENEIKNYEKPM</sequence>
<keyword evidence="3" id="KW-1003">Cell membrane</keyword>
<feature type="transmembrane region" description="Helical" evidence="7">
    <location>
        <begin position="48"/>
        <end position="70"/>
    </location>
</feature>
<feature type="transmembrane region" description="Helical" evidence="7">
    <location>
        <begin position="157"/>
        <end position="175"/>
    </location>
</feature>
<dbReference type="PIRSF" id="PIRSF006060">
    <property type="entry name" value="AA_transporter"/>
    <property type="match status" value="1"/>
</dbReference>
<comment type="subcellular location">
    <subcellularLocation>
        <location evidence="1">Cell membrane</location>
        <topology evidence="1">Multi-pass membrane protein</topology>
    </subcellularLocation>
</comment>
<protein>
    <submittedName>
        <fullName evidence="8">Amino acid permease</fullName>
    </submittedName>
</protein>
<dbReference type="RefSeq" id="WP_327606793.1">
    <property type="nucleotide sequence ID" value="NZ_JARZFX010000002.1"/>
</dbReference>
<evidence type="ECO:0000256" key="4">
    <source>
        <dbReference type="ARBA" id="ARBA00022692"/>
    </source>
</evidence>
<keyword evidence="6 7" id="KW-0472">Membrane</keyword>
<feature type="transmembrane region" description="Helical" evidence="7">
    <location>
        <begin position="357"/>
        <end position="376"/>
    </location>
</feature>
<name>A0ABU6KDI0_9BACI</name>
<feature type="transmembrane region" description="Helical" evidence="7">
    <location>
        <begin position="227"/>
        <end position="250"/>
    </location>
</feature>
<feature type="transmembrane region" description="Helical" evidence="7">
    <location>
        <begin position="195"/>
        <end position="215"/>
    </location>
</feature>
<dbReference type="Pfam" id="PF13520">
    <property type="entry name" value="AA_permease_2"/>
    <property type="match status" value="1"/>
</dbReference>
<keyword evidence="2" id="KW-0813">Transport</keyword>
<evidence type="ECO:0000256" key="1">
    <source>
        <dbReference type="ARBA" id="ARBA00004651"/>
    </source>
</evidence>
<feature type="transmembrane region" description="Helical" evidence="7">
    <location>
        <begin position="128"/>
        <end position="148"/>
    </location>
</feature>
<keyword evidence="9" id="KW-1185">Reference proteome</keyword>
<dbReference type="Gene3D" id="1.20.1740.10">
    <property type="entry name" value="Amino acid/polyamine transporter I"/>
    <property type="match status" value="1"/>
</dbReference>
<keyword evidence="5 7" id="KW-1133">Transmembrane helix</keyword>
<evidence type="ECO:0000313" key="9">
    <source>
        <dbReference type="Proteomes" id="UP001335737"/>
    </source>
</evidence>
<dbReference type="PROSITE" id="PS00218">
    <property type="entry name" value="AMINO_ACID_PERMEASE_1"/>
    <property type="match status" value="1"/>
</dbReference>
<dbReference type="InterPro" id="IPR002293">
    <property type="entry name" value="AA/rel_permease1"/>
</dbReference>
<evidence type="ECO:0000256" key="6">
    <source>
        <dbReference type="ARBA" id="ARBA00023136"/>
    </source>
</evidence>
<accession>A0ABU6KDI0</accession>
<dbReference type="PANTHER" id="PTHR42770:SF7">
    <property type="entry name" value="MEMBRANE PROTEIN"/>
    <property type="match status" value="1"/>
</dbReference>
<comment type="caution">
    <text evidence="8">The sequence shown here is derived from an EMBL/GenBank/DDBJ whole genome shotgun (WGS) entry which is preliminary data.</text>
</comment>
<evidence type="ECO:0000256" key="3">
    <source>
        <dbReference type="ARBA" id="ARBA00022475"/>
    </source>
</evidence>